<keyword evidence="1" id="KW-0175">Coiled coil</keyword>
<feature type="region of interest" description="Disordered" evidence="2">
    <location>
        <begin position="1"/>
        <end position="21"/>
    </location>
</feature>
<sequence length="111" mass="12007">MPGRDQTGPFGRGPMTGHRRGYCADGRKFASHHSADFAGMRHGSGAGRGYFCRHGRGGDRHFAYTVETAEFNSAAELTAEQDYLQAVVSRLEAELSAARSSLSDLKAKTVE</sequence>
<evidence type="ECO:0008006" key="5">
    <source>
        <dbReference type="Google" id="ProtNLM"/>
    </source>
</evidence>
<proteinExistence type="predicted"/>
<gene>
    <name evidence="3" type="ORF">SAMN02983006_01943</name>
</gene>
<feature type="coiled-coil region" evidence="1">
    <location>
        <begin position="74"/>
        <end position="108"/>
    </location>
</feature>
<accession>A0A1I4K8N8</accession>
<reference evidence="3 4" key="1">
    <citation type="submission" date="2016-10" db="EMBL/GenBank/DDBJ databases">
        <authorList>
            <person name="de Groot N.N."/>
        </authorList>
    </citation>
    <scope>NUCLEOTIDE SEQUENCE [LARGE SCALE GENOMIC DNA]</scope>
    <source>
        <strain evidence="3 4">ATCC 51327</strain>
    </source>
</reference>
<dbReference type="AlphaFoldDB" id="A0A1I4K8N8"/>
<evidence type="ECO:0000256" key="2">
    <source>
        <dbReference type="SAM" id="MobiDB-lite"/>
    </source>
</evidence>
<dbReference type="InterPro" id="IPR035205">
    <property type="entry name" value="DUF5320"/>
</dbReference>
<dbReference type="Proteomes" id="UP000199006">
    <property type="component" value="Unassembled WGS sequence"/>
</dbReference>
<dbReference type="OrthoDB" id="9815278at2"/>
<protein>
    <recommendedName>
        <fullName evidence="5">DUF5320 domain-containing protein</fullName>
    </recommendedName>
</protein>
<dbReference type="STRING" id="29563.SAMN02983006_01943"/>
<evidence type="ECO:0000313" key="4">
    <source>
        <dbReference type="Proteomes" id="UP000199006"/>
    </source>
</evidence>
<dbReference type="EMBL" id="FOTI01000029">
    <property type="protein sequence ID" value="SFL75202.1"/>
    <property type="molecule type" value="Genomic_DNA"/>
</dbReference>
<organism evidence="3 4">
    <name type="scientific">Halanaerobium salsuginis</name>
    <dbReference type="NCBI Taxonomy" id="29563"/>
    <lineage>
        <taxon>Bacteria</taxon>
        <taxon>Bacillati</taxon>
        <taxon>Bacillota</taxon>
        <taxon>Clostridia</taxon>
        <taxon>Halanaerobiales</taxon>
        <taxon>Halanaerobiaceae</taxon>
        <taxon>Halanaerobium</taxon>
    </lineage>
</organism>
<name>A0A1I4K8N8_9FIRM</name>
<keyword evidence="4" id="KW-1185">Reference proteome</keyword>
<dbReference type="RefSeq" id="WP_089862017.1">
    <property type="nucleotide sequence ID" value="NZ_FOTI01000029.1"/>
</dbReference>
<evidence type="ECO:0000256" key="1">
    <source>
        <dbReference type="SAM" id="Coils"/>
    </source>
</evidence>
<dbReference type="Pfam" id="PF17253">
    <property type="entry name" value="DUF5320"/>
    <property type="match status" value="1"/>
</dbReference>
<evidence type="ECO:0000313" key="3">
    <source>
        <dbReference type="EMBL" id="SFL75202.1"/>
    </source>
</evidence>